<evidence type="ECO:0000313" key="4">
    <source>
        <dbReference type="EMBL" id="CAD7698925.1"/>
    </source>
</evidence>
<organism evidence="4 5">
    <name type="scientific">Ostreobium quekettii</name>
    <dbReference type="NCBI Taxonomy" id="121088"/>
    <lineage>
        <taxon>Eukaryota</taxon>
        <taxon>Viridiplantae</taxon>
        <taxon>Chlorophyta</taxon>
        <taxon>core chlorophytes</taxon>
        <taxon>Ulvophyceae</taxon>
        <taxon>TCBD clade</taxon>
        <taxon>Bryopsidales</taxon>
        <taxon>Ostreobineae</taxon>
        <taxon>Ostreobiaceae</taxon>
        <taxon>Ostreobium</taxon>
    </lineage>
</organism>
<proteinExistence type="predicted"/>
<dbReference type="Gene3D" id="1.10.30.10">
    <property type="entry name" value="High mobility group box domain"/>
    <property type="match status" value="1"/>
</dbReference>
<gene>
    <name evidence="4" type="ORF">OSTQU699_LOCUS4284</name>
</gene>
<evidence type="ECO:0000313" key="5">
    <source>
        <dbReference type="Proteomes" id="UP000708148"/>
    </source>
</evidence>
<keyword evidence="5" id="KW-1185">Reference proteome</keyword>
<dbReference type="EMBL" id="CAJHUC010000921">
    <property type="protein sequence ID" value="CAD7698925.1"/>
    <property type="molecule type" value="Genomic_DNA"/>
</dbReference>
<dbReference type="GO" id="GO:0003677">
    <property type="term" value="F:DNA binding"/>
    <property type="evidence" value="ECO:0007669"/>
    <property type="project" value="UniProtKB-UniRule"/>
</dbReference>
<feature type="DNA-binding region" description="HMG box" evidence="2">
    <location>
        <begin position="4"/>
        <end position="79"/>
    </location>
</feature>
<dbReference type="OrthoDB" id="1919336at2759"/>
<dbReference type="SUPFAM" id="SSF47095">
    <property type="entry name" value="HMG-box"/>
    <property type="match status" value="1"/>
</dbReference>
<evidence type="ECO:0000259" key="3">
    <source>
        <dbReference type="PROSITE" id="PS50118"/>
    </source>
</evidence>
<dbReference type="GO" id="GO:0005634">
    <property type="term" value="C:nucleus"/>
    <property type="evidence" value="ECO:0007669"/>
    <property type="project" value="UniProtKB-UniRule"/>
</dbReference>
<comment type="caution">
    <text evidence="4">The sequence shown here is derived from an EMBL/GenBank/DDBJ whole genome shotgun (WGS) entry which is preliminary data.</text>
</comment>
<sequence>MPKASRPLSGYFYFVREHRAAVAEELRAANGPDGSVAMGEVAKALGAAWKALSEEERAKYGEFAKKEFEEMNRNQAEEERAKCGEEARQECEDLRENRPEVCFRAAHRLAGKFRAIGQLARLCEPDHEPEPVIRAVYLAKARGQRLKALLPP</sequence>
<evidence type="ECO:0000256" key="1">
    <source>
        <dbReference type="ARBA" id="ARBA00023125"/>
    </source>
</evidence>
<evidence type="ECO:0000256" key="2">
    <source>
        <dbReference type="PROSITE-ProRule" id="PRU00267"/>
    </source>
</evidence>
<dbReference type="Proteomes" id="UP000708148">
    <property type="component" value="Unassembled WGS sequence"/>
</dbReference>
<dbReference type="CDD" id="cd00084">
    <property type="entry name" value="HMG-box_SF"/>
    <property type="match status" value="1"/>
</dbReference>
<dbReference type="AlphaFoldDB" id="A0A8S1J5Y5"/>
<protein>
    <recommendedName>
        <fullName evidence="3">HMG box domain-containing protein</fullName>
    </recommendedName>
</protein>
<feature type="domain" description="HMG box" evidence="3">
    <location>
        <begin position="4"/>
        <end position="79"/>
    </location>
</feature>
<accession>A0A8S1J5Y5</accession>
<dbReference type="Pfam" id="PF00505">
    <property type="entry name" value="HMG_box"/>
    <property type="match status" value="1"/>
</dbReference>
<dbReference type="InterPro" id="IPR009071">
    <property type="entry name" value="HMG_box_dom"/>
</dbReference>
<dbReference type="InterPro" id="IPR036910">
    <property type="entry name" value="HMG_box_dom_sf"/>
</dbReference>
<reference evidence="4" key="1">
    <citation type="submission" date="2020-12" db="EMBL/GenBank/DDBJ databases">
        <authorList>
            <person name="Iha C."/>
        </authorList>
    </citation>
    <scope>NUCLEOTIDE SEQUENCE</scope>
</reference>
<dbReference type="PANTHER" id="PTHR48112:SF22">
    <property type="entry name" value="MITOCHONDRIAL TRANSCRIPTION FACTOR A, ISOFORM B"/>
    <property type="match status" value="1"/>
</dbReference>
<keyword evidence="2" id="KW-0539">Nucleus</keyword>
<dbReference type="PROSITE" id="PS50118">
    <property type="entry name" value="HMG_BOX_2"/>
    <property type="match status" value="1"/>
</dbReference>
<name>A0A8S1J5Y5_9CHLO</name>
<dbReference type="PANTHER" id="PTHR48112">
    <property type="entry name" value="HIGH MOBILITY GROUP PROTEIN DSP1"/>
    <property type="match status" value="1"/>
</dbReference>
<dbReference type="SMART" id="SM00398">
    <property type="entry name" value="HMG"/>
    <property type="match status" value="1"/>
</dbReference>
<keyword evidence="1 2" id="KW-0238">DNA-binding</keyword>
<dbReference type="InterPro" id="IPR050342">
    <property type="entry name" value="HMGB"/>
</dbReference>